<gene>
    <name evidence="3" type="ORF">PCOR1329_LOCUS62853</name>
</gene>
<dbReference type="Proteomes" id="UP001189429">
    <property type="component" value="Unassembled WGS sequence"/>
</dbReference>
<keyword evidence="4" id="KW-1185">Reference proteome</keyword>
<accession>A0ABN9W456</accession>
<feature type="non-terminal residue" evidence="3">
    <location>
        <position position="358"/>
    </location>
</feature>
<feature type="domain" description="EF-hand" evidence="2">
    <location>
        <begin position="232"/>
        <end position="267"/>
    </location>
</feature>
<dbReference type="InterPro" id="IPR002048">
    <property type="entry name" value="EF_hand_dom"/>
</dbReference>
<comment type="caution">
    <text evidence="3">The sequence shown here is derived from an EMBL/GenBank/DDBJ whole genome shotgun (WGS) entry which is preliminary data.</text>
</comment>
<dbReference type="Gene3D" id="1.10.238.10">
    <property type="entry name" value="EF-hand"/>
    <property type="match status" value="1"/>
</dbReference>
<dbReference type="SUPFAM" id="SSF47473">
    <property type="entry name" value="EF-hand"/>
    <property type="match status" value="1"/>
</dbReference>
<evidence type="ECO:0000313" key="4">
    <source>
        <dbReference type="Proteomes" id="UP001189429"/>
    </source>
</evidence>
<name>A0ABN9W456_9DINO</name>
<proteinExistence type="predicted"/>
<feature type="region of interest" description="Disordered" evidence="1">
    <location>
        <begin position="1"/>
        <end position="41"/>
    </location>
</feature>
<dbReference type="EMBL" id="CAUYUJ010017951">
    <property type="protein sequence ID" value="CAK0879413.1"/>
    <property type="molecule type" value="Genomic_DNA"/>
</dbReference>
<organism evidence="3 4">
    <name type="scientific">Prorocentrum cordatum</name>
    <dbReference type="NCBI Taxonomy" id="2364126"/>
    <lineage>
        <taxon>Eukaryota</taxon>
        <taxon>Sar</taxon>
        <taxon>Alveolata</taxon>
        <taxon>Dinophyceae</taxon>
        <taxon>Prorocentrales</taxon>
        <taxon>Prorocentraceae</taxon>
        <taxon>Prorocentrum</taxon>
    </lineage>
</organism>
<sequence length="358" mass="39292">PPPVLEAAPLERRRRRGRRGPAGHQPPQEGAGGGRAEGRARWRSTTLHPALDAKFARAAFAPPTASESRLVALRDPLVEEVTARWQGQEALARRRSSNASSVFSGGCWADEEAAAGGCEAGGGEAEGRAAGVSRGSLTTRPSFCSGKFQDAWRERARQRRLPMISEAFGRFASGAGAAPVVAASKLEWALRFAGHLNPDYEDVMQAKARLFPSKTFLLWSEFSQLEQLYDTVQLKSLEEQFHELDPNGTGFVGAKNVSALLRQMGFFPFPRLVEELLAEVAARPGGQRSAEDIMNIYEQLQLNSGFTSSQLEPLREAFACWARASPAEGDEDMRLDQKGLWAALRWLEAHHTIPEELR</sequence>
<protein>
    <recommendedName>
        <fullName evidence="2">EF-hand domain-containing protein</fullName>
    </recommendedName>
</protein>
<feature type="compositionally biased region" description="Basic residues" evidence="1">
    <location>
        <begin position="12"/>
        <end position="21"/>
    </location>
</feature>
<dbReference type="InterPro" id="IPR011992">
    <property type="entry name" value="EF-hand-dom_pair"/>
</dbReference>
<evidence type="ECO:0000313" key="3">
    <source>
        <dbReference type="EMBL" id="CAK0879413.1"/>
    </source>
</evidence>
<evidence type="ECO:0000259" key="2">
    <source>
        <dbReference type="PROSITE" id="PS50222"/>
    </source>
</evidence>
<feature type="non-terminal residue" evidence="3">
    <location>
        <position position="1"/>
    </location>
</feature>
<dbReference type="PROSITE" id="PS50222">
    <property type="entry name" value="EF_HAND_2"/>
    <property type="match status" value="1"/>
</dbReference>
<reference evidence="3" key="1">
    <citation type="submission" date="2023-10" db="EMBL/GenBank/DDBJ databases">
        <authorList>
            <person name="Chen Y."/>
            <person name="Shah S."/>
            <person name="Dougan E. K."/>
            <person name="Thang M."/>
            <person name="Chan C."/>
        </authorList>
    </citation>
    <scope>NUCLEOTIDE SEQUENCE [LARGE SCALE GENOMIC DNA]</scope>
</reference>
<evidence type="ECO:0000256" key="1">
    <source>
        <dbReference type="SAM" id="MobiDB-lite"/>
    </source>
</evidence>